<dbReference type="EMBL" id="WNKW01000002">
    <property type="protein sequence ID" value="MTW33383.1"/>
    <property type="molecule type" value="Genomic_DNA"/>
</dbReference>
<comment type="caution">
    <text evidence="3">The sequence shown here is derived from an EMBL/GenBank/DDBJ whole genome shotgun (WGS) entry which is preliminary data.</text>
</comment>
<feature type="transmembrane region" description="Helical" evidence="1">
    <location>
        <begin position="226"/>
        <end position="245"/>
    </location>
</feature>
<keyword evidence="1" id="KW-1133">Transmembrane helix</keyword>
<dbReference type="PANTHER" id="PTHR23028">
    <property type="entry name" value="ACETYLTRANSFERASE"/>
    <property type="match status" value="1"/>
</dbReference>
<gene>
    <name evidence="3" type="ORF">GM655_11155</name>
</gene>
<feature type="transmembrane region" description="Helical" evidence="1">
    <location>
        <begin position="301"/>
        <end position="318"/>
    </location>
</feature>
<reference evidence="3 4" key="1">
    <citation type="submission" date="2019-11" db="EMBL/GenBank/DDBJ databases">
        <title>Type strains purchased from KCTC, JCM and DSMZ.</title>
        <authorList>
            <person name="Lu H."/>
        </authorList>
    </citation>
    <scope>NUCLEOTIDE SEQUENCE [LARGE SCALE GENOMIC DNA]</scope>
    <source>
        <strain evidence="3 4">DSM 103461</strain>
    </source>
</reference>
<name>A0ABW9SMI2_9BURK</name>
<sequence length="427" mass="48249">MCIYSNYKAIHLRRHLFPPCLEVNVLQILTTSTIQAYSLVVFSYLTTTTIAQHLPPSIAQTEFNLKFLFSAPLIDERITETGGRATGFDYLRIGLAALVICFHSMITSYGSSFQEDVTHHGAGRAWYLILPMFFALSGFLVAGSLERSKSIGVFLGLRVFRIFPALAMDTLVCALLLGPMLTTLPLGEYFSNSTFHQYFQNILGIIHFELPGVFETNPSHKVNGQLWTIPVELECYITLTVLGILGLHRRRFMMLAAFLALFAYSEWQILSRGDEAYTGRILLLSFCAGVAFYQFRDYIRLNLLVAILALAISLLCLTSPQGGYLLAVPVTYLTVYLGLRNPPKSHLLETGDYSYGLFLYGYPIQQTMVFLFPFAHTWWGNLVLSIPMALLFAVASWHLVEKRVLKHKTILFTADKWYQNKVQQLKG</sequence>
<keyword evidence="1" id="KW-0472">Membrane</keyword>
<feature type="transmembrane region" description="Helical" evidence="1">
    <location>
        <begin position="93"/>
        <end position="113"/>
    </location>
</feature>
<proteinExistence type="predicted"/>
<feature type="domain" description="Acyltransferase 3" evidence="2">
    <location>
        <begin position="87"/>
        <end position="396"/>
    </location>
</feature>
<evidence type="ECO:0000313" key="3">
    <source>
        <dbReference type="EMBL" id="MTW33383.1"/>
    </source>
</evidence>
<dbReference type="InterPro" id="IPR050879">
    <property type="entry name" value="Acyltransferase_3"/>
</dbReference>
<keyword evidence="3" id="KW-0808">Transferase</keyword>
<evidence type="ECO:0000259" key="2">
    <source>
        <dbReference type="Pfam" id="PF01757"/>
    </source>
</evidence>
<keyword evidence="1" id="KW-0812">Transmembrane</keyword>
<dbReference type="InterPro" id="IPR002656">
    <property type="entry name" value="Acyl_transf_3_dom"/>
</dbReference>
<feature type="transmembrane region" description="Helical" evidence="1">
    <location>
        <begin position="125"/>
        <end position="145"/>
    </location>
</feature>
<feature type="transmembrane region" description="Helical" evidence="1">
    <location>
        <begin position="252"/>
        <end position="270"/>
    </location>
</feature>
<feature type="transmembrane region" description="Helical" evidence="1">
    <location>
        <begin position="378"/>
        <end position="400"/>
    </location>
</feature>
<dbReference type="Pfam" id="PF01757">
    <property type="entry name" value="Acyl_transf_3"/>
    <property type="match status" value="1"/>
</dbReference>
<feature type="transmembrane region" description="Helical" evidence="1">
    <location>
        <begin position="166"/>
        <end position="186"/>
    </location>
</feature>
<dbReference type="GO" id="GO:0016746">
    <property type="term" value="F:acyltransferase activity"/>
    <property type="evidence" value="ECO:0007669"/>
    <property type="project" value="UniProtKB-KW"/>
</dbReference>
<dbReference type="Proteomes" id="UP000735592">
    <property type="component" value="Unassembled WGS sequence"/>
</dbReference>
<evidence type="ECO:0000313" key="4">
    <source>
        <dbReference type="Proteomes" id="UP000735592"/>
    </source>
</evidence>
<accession>A0ABW9SMI2</accession>
<dbReference type="PANTHER" id="PTHR23028:SF53">
    <property type="entry name" value="ACYL_TRANSF_3 DOMAIN-CONTAINING PROTEIN"/>
    <property type="match status" value="1"/>
</dbReference>
<evidence type="ECO:0000256" key="1">
    <source>
        <dbReference type="SAM" id="Phobius"/>
    </source>
</evidence>
<organism evidence="3 4">
    <name type="scientific">Pseudoduganella danionis</name>
    <dbReference type="NCBI Taxonomy" id="1890295"/>
    <lineage>
        <taxon>Bacteria</taxon>
        <taxon>Pseudomonadati</taxon>
        <taxon>Pseudomonadota</taxon>
        <taxon>Betaproteobacteria</taxon>
        <taxon>Burkholderiales</taxon>
        <taxon>Oxalobacteraceae</taxon>
        <taxon>Telluria group</taxon>
        <taxon>Pseudoduganella</taxon>
    </lineage>
</organism>
<protein>
    <submittedName>
        <fullName evidence="3">Acyltransferase family protein</fullName>
    </submittedName>
</protein>
<feature type="transmembrane region" description="Helical" evidence="1">
    <location>
        <begin position="276"/>
        <end position="294"/>
    </location>
</feature>
<keyword evidence="4" id="KW-1185">Reference proteome</keyword>
<keyword evidence="3" id="KW-0012">Acyltransferase</keyword>